<comment type="function">
    <text evidence="1 10">Promotes plant cell differentiation, organogenesis and somatic embryogenesis as well as cell proliferation.</text>
</comment>
<comment type="subcellular location">
    <subcellularLocation>
        <location evidence="2 10">Secreted</location>
    </subcellularLocation>
</comment>
<organism evidence="12">
    <name type="scientific">Oryza barthii</name>
    <dbReference type="NCBI Taxonomy" id="65489"/>
    <lineage>
        <taxon>Eukaryota</taxon>
        <taxon>Viridiplantae</taxon>
        <taxon>Streptophyta</taxon>
        <taxon>Embryophyta</taxon>
        <taxon>Tracheophyta</taxon>
        <taxon>Spermatophyta</taxon>
        <taxon>Magnoliopsida</taxon>
        <taxon>Liliopsida</taxon>
        <taxon>Poales</taxon>
        <taxon>Poaceae</taxon>
        <taxon>BOP clade</taxon>
        <taxon>Oryzoideae</taxon>
        <taxon>Oryzeae</taxon>
        <taxon>Oryzinae</taxon>
        <taxon>Oryza</taxon>
    </lineage>
</organism>
<evidence type="ECO:0000256" key="7">
    <source>
        <dbReference type="ARBA" id="ARBA00022729"/>
    </source>
</evidence>
<feature type="chain" id="PRO_5031607257" description="Phytosulfokine" evidence="10">
    <location>
        <begin position="27"/>
        <end position="101"/>
    </location>
</feature>
<evidence type="ECO:0000256" key="10">
    <source>
        <dbReference type="RuleBase" id="RU368031"/>
    </source>
</evidence>
<evidence type="ECO:0000256" key="11">
    <source>
        <dbReference type="SAM" id="MobiDB-lite"/>
    </source>
</evidence>
<dbReference type="GO" id="GO:0030154">
    <property type="term" value="P:cell differentiation"/>
    <property type="evidence" value="ECO:0007669"/>
    <property type="project" value="UniProtKB-UniRule"/>
</dbReference>
<keyword evidence="5 10" id="KW-0964">Secreted</keyword>
<comment type="PTM">
    <text evidence="10">Sulfation is important for activity and for the binding to a putative membrane receptor.</text>
</comment>
<keyword evidence="13" id="KW-1185">Reference proteome</keyword>
<name>A0A0D3FFU8_9ORYZ</name>
<dbReference type="InterPro" id="IPR009438">
    <property type="entry name" value="Phytosulfokine"/>
</dbReference>
<evidence type="ECO:0000256" key="3">
    <source>
        <dbReference type="ARBA" id="ARBA00010781"/>
    </source>
</evidence>
<evidence type="ECO:0000256" key="5">
    <source>
        <dbReference type="ARBA" id="ARBA00022525"/>
    </source>
</evidence>
<dbReference type="EnsemblPlants" id="OBART03G09520.1">
    <property type="protein sequence ID" value="OBART03G09520.1"/>
    <property type="gene ID" value="OBART03G09520"/>
</dbReference>
<dbReference type="AlphaFoldDB" id="A0A0D3FFU8"/>
<evidence type="ECO:0000313" key="13">
    <source>
        <dbReference type="Proteomes" id="UP000026960"/>
    </source>
</evidence>
<reference evidence="12" key="1">
    <citation type="journal article" date="2009" name="Rice">
        <title>De Novo Next Generation Sequencing of Plant Genomes.</title>
        <authorList>
            <person name="Rounsley S."/>
            <person name="Marri P.R."/>
            <person name="Yu Y."/>
            <person name="He R."/>
            <person name="Sisneros N."/>
            <person name="Goicoechea J.L."/>
            <person name="Lee S.J."/>
            <person name="Angelova A."/>
            <person name="Kudrna D."/>
            <person name="Luo M."/>
            <person name="Affourtit J."/>
            <person name="Desany B."/>
            <person name="Knight J."/>
            <person name="Niazi F."/>
            <person name="Egholm M."/>
            <person name="Wing R.A."/>
        </authorList>
    </citation>
    <scope>NUCLEOTIDE SEQUENCE [LARGE SCALE GENOMIC DNA]</scope>
    <source>
        <strain evidence="12">cv. IRGC 105608</strain>
    </source>
</reference>
<evidence type="ECO:0000256" key="6">
    <source>
        <dbReference type="ARBA" id="ARBA00022641"/>
    </source>
</evidence>
<proteinExistence type="inferred from homology"/>
<evidence type="ECO:0000256" key="8">
    <source>
        <dbReference type="ARBA" id="ARBA00022782"/>
    </source>
</evidence>
<protein>
    <recommendedName>
        <fullName evidence="10">Phytosulfokine</fullName>
    </recommendedName>
    <component>
        <recommendedName>
            <fullName evidence="10">Phytosulfokine-alpha</fullName>
            <shortName evidence="10">PSK-alpha</shortName>
            <shortName evidence="10">Phytosulfokine-a</shortName>
        </recommendedName>
    </component>
    <component>
        <recommendedName>
            <fullName evidence="10">Phytosulfokine-beta</fullName>
            <shortName evidence="10">PSK-beta</shortName>
            <shortName evidence="10">Phytosulfokine-b</shortName>
        </recommendedName>
    </component>
</protein>
<dbReference type="GO" id="GO:0008083">
    <property type="term" value="F:growth factor activity"/>
    <property type="evidence" value="ECO:0007669"/>
    <property type="project" value="UniProtKB-UniRule"/>
</dbReference>
<feature type="region of interest" description="Disordered" evidence="11">
    <location>
        <begin position="26"/>
        <end position="72"/>
    </location>
</feature>
<keyword evidence="6 10" id="KW-0765">Sulfation</keyword>
<comment type="PTM">
    <text evidence="10">PSK-alpha is produced by endopeptidase digestion. PSK-beta is produced from PSK-alpha by exopeptidase digestion.</text>
</comment>
<dbReference type="Gramene" id="OBART03G09520.1">
    <property type="protein sequence ID" value="OBART03G09520.1"/>
    <property type="gene ID" value="OBART03G09520"/>
</dbReference>
<keyword evidence="4 10" id="KW-0217">Developmental protein</keyword>
<dbReference type="PANTHER" id="PTHR33285:SF58">
    <property type="entry name" value="PHYTOSULFOKINE"/>
    <property type="match status" value="1"/>
</dbReference>
<evidence type="ECO:0000256" key="1">
    <source>
        <dbReference type="ARBA" id="ARBA00003158"/>
    </source>
</evidence>
<evidence type="ECO:0000256" key="4">
    <source>
        <dbReference type="ARBA" id="ARBA00022473"/>
    </source>
</evidence>
<reference evidence="12" key="2">
    <citation type="submission" date="2015-03" db="UniProtKB">
        <authorList>
            <consortium name="EnsemblPlants"/>
        </authorList>
    </citation>
    <scope>IDENTIFICATION</scope>
</reference>
<evidence type="ECO:0000256" key="9">
    <source>
        <dbReference type="ARBA" id="ARBA00023030"/>
    </source>
</evidence>
<dbReference type="eggNOG" id="ENOG502SC6Q">
    <property type="taxonomic scope" value="Eukaryota"/>
</dbReference>
<keyword evidence="8 10" id="KW-0221">Differentiation</keyword>
<dbReference type="GO" id="GO:0008283">
    <property type="term" value="P:cell population proliferation"/>
    <property type="evidence" value="ECO:0007669"/>
    <property type="project" value="UniProtKB-UniRule"/>
</dbReference>
<dbReference type="HOGENOM" id="CLU_165727_0_0_1"/>
<dbReference type="PANTHER" id="PTHR33285">
    <property type="entry name" value="PHYTOSULFOKINES 3"/>
    <property type="match status" value="1"/>
</dbReference>
<keyword evidence="9 10" id="KW-0339">Growth factor</keyword>
<dbReference type="STRING" id="65489.A0A0D3FFU8"/>
<comment type="similarity">
    <text evidence="3 10">Belongs to the phytosulfokine family.</text>
</comment>
<dbReference type="Proteomes" id="UP000026960">
    <property type="component" value="Chromosome 3"/>
</dbReference>
<dbReference type="PaxDb" id="65489-OBART03G09520.1"/>
<dbReference type="GO" id="GO:0005576">
    <property type="term" value="C:extracellular region"/>
    <property type="evidence" value="ECO:0007669"/>
    <property type="project" value="UniProtKB-SubCell"/>
</dbReference>
<accession>A0A0D3FFU8</accession>
<sequence>MASSSKLSALFLTAILLCLICTRSQAARPEPGSSGHKSQGVVASSIAHQKSVGSSGIGVEMHQGEPDQAVECKGGEAEEECLMRRTLVAHTDYIYTQGNHN</sequence>
<evidence type="ECO:0000313" key="12">
    <source>
        <dbReference type="EnsemblPlants" id="OBART03G09520.1"/>
    </source>
</evidence>
<evidence type="ECO:0000256" key="2">
    <source>
        <dbReference type="ARBA" id="ARBA00004613"/>
    </source>
</evidence>
<keyword evidence="7 10" id="KW-0732">Signal</keyword>
<feature type="signal peptide" evidence="10">
    <location>
        <begin position="1"/>
        <end position="26"/>
    </location>
</feature>
<dbReference type="Pfam" id="PF06404">
    <property type="entry name" value="PSK"/>
    <property type="match status" value="1"/>
</dbReference>